<dbReference type="InterPro" id="IPR024324">
    <property type="entry name" value="Condensin_cplx_su1_N"/>
</dbReference>
<dbReference type="Pfam" id="PF12922">
    <property type="entry name" value="Cnd1_N"/>
    <property type="match status" value="1"/>
</dbReference>
<feature type="domain" description="Condensin complex subunit 1 N-terminal" evidence="1">
    <location>
        <begin position="63"/>
        <end position="167"/>
    </location>
</feature>
<gene>
    <name evidence="2" type="ORF">TrRE_jg7998</name>
</gene>
<name>A0A9W7E2F4_9STRA</name>
<reference evidence="2" key="1">
    <citation type="submission" date="2022-07" db="EMBL/GenBank/DDBJ databases">
        <title>Genome analysis of Parmales, a sister group of diatoms, reveals the evolutionary specialization of diatoms from phago-mixotrophs to photoautotrophs.</title>
        <authorList>
            <person name="Ban H."/>
            <person name="Sato S."/>
            <person name="Yoshikawa S."/>
            <person name="Kazumasa Y."/>
            <person name="Nakamura Y."/>
            <person name="Ichinomiya M."/>
            <person name="Saitoh K."/>
            <person name="Sato N."/>
            <person name="Blanc-Mathieu R."/>
            <person name="Endo H."/>
            <person name="Kuwata A."/>
            <person name="Ogata H."/>
        </authorList>
    </citation>
    <scope>NUCLEOTIDE SEQUENCE</scope>
</reference>
<dbReference type="AlphaFoldDB" id="A0A9W7E2F4"/>
<organism evidence="2 3">
    <name type="scientific">Triparma retinervis</name>
    <dbReference type="NCBI Taxonomy" id="2557542"/>
    <lineage>
        <taxon>Eukaryota</taxon>
        <taxon>Sar</taxon>
        <taxon>Stramenopiles</taxon>
        <taxon>Ochrophyta</taxon>
        <taxon>Bolidophyceae</taxon>
        <taxon>Parmales</taxon>
        <taxon>Triparmaceae</taxon>
        <taxon>Triparma</taxon>
    </lineage>
</organism>
<accession>A0A9W7E2F4</accession>
<evidence type="ECO:0000313" key="3">
    <source>
        <dbReference type="Proteomes" id="UP001165082"/>
    </source>
</evidence>
<protein>
    <recommendedName>
        <fullName evidence="1">Condensin complex subunit 1 N-terminal domain-containing protein</fullName>
    </recommendedName>
</protein>
<keyword evidence="3" id="KW-1185">Reference proteome</keyword>
<feature type="non-terminal residue" evidence="2">
    <location>
        <position position="1"/>
    </location>
</feature>
<comment type="caution">
    <text evidence="2">The sequence shown here is derived from an EMBL/GenBank/DDBJ whole genome shotgun (WGS) entry which is preliminary data.</text>
</comment>
<sequence length="218" mass="23702">MEEHLSPIFSVPTTLGDLEEDPYNLLPYPADFDEDADDMSRAAAFDELTMVPAAFYDYFGLHLYFLFSSMSSLESSFKLNSLASSGTSKSKSTKNSSDSAAASASALDDSSQASGMKCMSYAASIMCRHSSKFWKLGVSDEEYVSIPTRISYQLLESAARPKAMKDHALAVVKQTIRGGSNLNTVVAALMDLMHSFEHAAPLVAEMCKGIKDTQLAEE</sequence>
<evidence type="ECO:0000259" key="1">
    <source>
        <dbReference type="Pfam" id="PF12922"/>
    </source>
</evidence>
<evidence type="ECO:0000313" key="2">
    <source>
        <dbReference type="EMBL" id="GMH63752.1"/>
    </source>
</evidence>
<dbReference type="OrthoDB" id="436262at2759"/>
<dbReference type="Proteomes" id="UP001165082">
    <property type="component" value="Unassembled WGS sequence"/>
</dbReference>
<proteinExistence type="predicted"/>
<dbReference type="EMBL" id="BRXZ01002508">
    <property type="protein sequence ID" value="GMH63752.1"/>
    <property type="molecule type" value="Genomic_DNA"/>
</dbReference>